<dbReference type="PANTHER" id="PTHR11361:SF34">
    <property type="entry name" value="DNA MISMATCH REPAIR PROTEIN MSH1, MITOCHONDRIAL"/>
    <property type="match status" value="1"/>
</dbReference>
<dbReference type="GO" id="GO:0030983">
    <property type="term" value="F:mismatched DNA binding"/>
    <property type="evidence" value="ECO:0007669"/>
    <property type="project" value="InterPro"/>
</dbReference>
<dbReference type="Pfam" id="PF00488">
    <property type="entry name" value="MutS_V"/>
    <property type="match status" value="1"/>
</dbReference>
<organism evidence="5 6">
    <name type="scientific">Gonium pectorale</name>
    <name type="common">Green alga</name>
    <dbReference type="NCBI Taxonomy" id="33097"/>
    <lineage>
        <taxon>Eukaryota</taxon>
        <taxon>Viridiplantae</taxon>
        <taxon>Chlorophyta</taxon>
        <taxon>core chlorophytes</taxon>
        <taxon>Chlorophyceae</taxon>
        <taxon>CS clade</taxon>
        <taxon>Chlamydomonadales</taxon>
        <taxon>Volvocaceae</taxon>
        <taxon>Gonium</taxon>
    </lineage>
</organism>
<dbReference type="SMART" id="SM00534">
    <property type="entry name" value="MUTSac"/>
    <property type="match status" value="1"/>
</dbReference>
<name>A0A150FZP5_GONPE</name>
<evidence type="ECO:0000313" key="5">
    <source>
        <dbReference type="EMBL" id="KXZ43059.1"/>
    </source>
</evidence>
<dbReference type="GO" id="GO:0005739">
    <property type="term" value="C:mitochondrion"/>
    <property type="evidence" value="ECO:0007669"/>
    <property type="project" value="TreeGrafter"/>
</dbReference>
<evidence type="ECO:0000313" key="6">
    <source>
        <dbReference type="Proteomes" id="UP000075714"/>
    </source>
</evidence>
<keyword evidence="1" id="KW-0547">Nucleotide-binding</keyword>
<dbReference type="EMBL" id="LSYV01000105">
    <property type="protein sequence ID" value="KXZ43059.1"/>
    <property type="molecule type" value="Genomic_DNA"/>
</dbReference>
<dbReference type="STRING" id="33097.A0A150FZP5"/>
<dbReference type="InterPro" id="IPR000432">
    <property type="entry name" value="DNA_mismatch_repair_MutS_C"/>
</dbReference>
<proteinExistence type="predicted"/>
<dbReference type="GO" id="GO:0140664">
    <property type="term" value="F:ATP-dependent DNA damage sensor activity"/>
    <property type="evidence" value="ECO:0007669"/>
    <property type="project" value="InterPro"/>
</dbReference>
<gene>
    <name evidence="5" type="ORF">GPECTOR_105g113</name>
</gene>
<dbReference type="Proteomes" id="UP000075714">
    <property type="component" value="Unassembled WGS sequence"/>
</dbReference>
<reference evidence="6" key="1">
    <citation type="journal article" date="2016" name="Nat. Commun.">
        <title>The Gonium pectorale genome demonstrates co-option of cell cycle regulation during the evolution of multicellularity.</title>
        <authorList>
            <person name="Hanschen E.R."/>
            <person name="Marriage T.N."/>
            <person name="Ferris P.J."/>
            <person name="Hamaji T."/>
            <person name="Toyoda A."/>
            <person name="Fujiyama A."/>
            <person name="Neme R."/>
            <person name="Noguchi H."/>
            <person name="Minakuchi Y."/>
            <person name="Suzuki M."/>
            <person name="Kawai-Toyooka H."/>
            <person name="Smith D.R."/>
            <person name="Sparks H."/>
            <person name="Anderson J."/>
            <person name="Bakaric R."/>
            <person name="Luria V."/>
            <person name="Karger A."/>
            <person name="Kirschner M.W."/>
            <person name="Durand P.M."/>
            <person name="Michod R.E."/>
            <person name="Nozaki H."/>
            <person name="Olson B.J."/>
        </authorList>
    </citation>
    <scope>NUCLEOTIDE SEQUENCE [LARGE SCALE GENOMIC DNA]</scope>
    <source>
        <strain evidence="6">NIES-2863</strain>
    </source>
</reference>
<keyword evidence="2" id="KW-0067">ATP-binding</keyword>
<dbReference type="GO" id="GO:0005634">
    <property type="term" value="C:nucleus"/>
    <property type="evidence" value="ECO:0007669"/>
    <property type="project" value="TreeGrafter"/>
</dbReference>
<dbReference type="Gene3D" id="3.40.50.300">
    <property type="entry name" value="P-loop containing nucleotide triphosphate hydrolases"/>
    <property type="match status" value="1"/>
</dbReference>
<dbReference type="InterPro" id="IPR027417">
    <property type="entry name" value="P-loop_NTPase"/>
</dbReference>
<sequence>MASAQGHPRLSNDTFLSPAAPPLHVVTGPNMSGQSTYLQQVGLLKVMAQAGCWVPAETSPPCWPPLLDELGRAIHQHRPRTEWGCWPGRSWMGELAVLYSQGGAAVAAVEASAGSPARGARLLQVDTRGGGGLDFRWLLEPAAALDYLHYGLLLAAAAGLPREVVDEARRAN</sequence>
<evidence type="ECO:0000259" key="4">
    <source>
        <dbReference type="SMART" id="SM00534"/>
    </source>
</evidence>
<dbReference type="GO" id="GO:0005524">
    <property type="term" value="F:ATP binding"/>
    <property type="evidence" value="ECO:0007669"/>
    <property type="project" value="UniProtKB-KW"/>
</dbReference>
<accession>A0A150FZP5</accession>
<comment type="caution">
    <text evidence="5">The sequence shown here is derived from an EMBL/GenBank/DDBJ whole genome shotgun (WGS) entry which is preliminary data.</text>
</comment>
<dbReference type="OrthoDB" id="276261at2759"/>
<evidence type="ECO:0000256" key="2">
    <source>
        <dbReference type="ARBA" id="ARBA00022840"/>
    </source>
</evidence>
<keyword evidence="3" id="KW-0238">DNA-binding</keyword>
<dbReference type="GO" id="GO:0006298">
    <property type="term" value="P:mismatch repair"/>
    <property type="evidence" value="ECO:0007669"/>
    <property type="project" value="InterPro"/>
</dbReference>
<evidence type="ECO:0000256" key="1">
    <source>
        <dbReference type="ARBA" id="ARBA00022741"/>
    </source>
</evidence>
<keyword evidence="6" id="KW-1185">Reference proteome</keyword>
<evidence type="ECO:0000256" key="3">
    <source>
        <dbReference type="ARBA" id="ARBA00023125"/>
    </source>
</evidence>
<protein>
    <recommendedName>
        <fullName evidence="4">DNA mismatch repair proteins mutS family domain-containing protein</fullName>
    </recommendedName>
</protein>
<dbReference type="InterPro" id="IPR045076">
    <property type="entry name" value="MutS"/>
</dbReference>
<dbReference type="PANTHER" id="PTHR11361">
    <property type="entry name" value="DNA MISMATCH REPAIR PROTEIN MUTS FAMILY MEMBER"/>
    <property type="match status" value="1"/>
</dbReference>
<dbReference type="SUPFAM" id="SSF52540">
    <property type="entry name" value="P-loop containing nucleoside triphosphate hydrolases"/>
    <property type="match status" value="1"/>
</dbReference>
<feature type="domain" description="DNA mismatch repair proteins mutS family" evidence="4">
    <location>
        <begin position="21"/>
        <end position="172"/>
    </location>
</feature>
<dbReference type="AlphaFoldDB" id="A0A150FZP5"/>
<dbReference type="GO" id="GO:0043504">
    <property type="term" value="P:mitochondrial DNA repair"/>
    <property type="evidence" value="ECO:0007669"/>
    <property type="project" value="TreeGrafter"/>
</dbReference>